<dbReference type="EMBL" id="HBEW01008569">
    <property type="protein sequence ID" value="CAD8588935.1"/>
    <property type="molecule type" value="Transcribed_RNA"/>
</dbReference>
<dbReference type="AlphaFoldDB" id="A0A7S0PPI8"/>
<organism evidence="4">
    <name type="scientific">Ostreococcus mediterraneus</name>
    <dbReference type="NCBI Taxonomy" id="1486918"/>
    <lineage>
        <taxon>Eukaryota</taxon>
        <taxon>Viridiplantae</taxon>
        <taxon>Chlorophyta</taxon>
        <taxon>Mamiellophyceae</taxon>
        <taxon>Mamiellales</taxon>
        <taxon>Bathycoccaceae</taxon>
        <taxon>Ostreococcus</taxon>
    </lineage>
</organism>
<dbReference type="InterPro" id="IPR004087">
    <property type="entry name" value="KH_dom"/>
</dbReference>
<feature type="region of interest" description="Disordered" evidence="2">
    <location>
        <begin position="282"/>
        <end position="305"/>
    </location>
</feature>
<evidence type="ECO:0000256" key="2">
    <source>
        <dbReference type="SAM" id="MobiDB-lite"/>
    </source>
</evidence>
<proteinExistence type="predicted"/>
<feature type="compositionally biased region" description="Gly residues" evidence="2">
    <location>
        <begin position="283"/>
        <end position="305"/>
    </location>
</feature>
<evidence type="ECO:0000259" key="3">
    <source>
        <dbReference type="SMART" id="SM00322"/>
    </source>
</evidence>
<dbReference type="InterPro" id="IPR004088">
    <property type="entry name" value="KH_dom_type_1"/>
</dbReference>
<gene>
    <name evidence="4" type="ORF">OMED0929_LOCUS7225</name>
</gene>
<reference evidence="4" key="1">
    <citation type="submission" date="2021-01" db="EMBL/GenBank/DDBJ databases">
        <authorList>
            <person name="Corre E."/>
            <person name="Pelletier E."/>
            <person name="Niang G."/>
            <person name="Scheremetjew M."/>
            <person name="Finn R."/>
            <person name="Kale V."/>
            <person name="Holt S."/>
            <person name="Cochrane G."/>
            <person name="Meng A."/>
            <person name="Brown T."/>
            <person name="Cohen L."/>
        </authorList>
    </citation>
    <scope>NUCLEOTIDE SEQUENCE</scope>
    <source>
        <strain evidence="4">Clade-D-RCC2572</strain>
    </source>
</reference>
<dbReference type="SMART" id="SM00322">
    <property type="entry name" value="KH"/>
    <property type="match status" value="1"/>
</dbReference>
<dbReference type="CDD" id="cd00105">
    <property type="entry name" value="KH-I"/>
    <property type="match status" value="1"/>
</dbReference>
<evidence type="ECO:0000313" key="4">
    <source>
        <dbReference type="EMBL" id="CAD8588935.1"/>
    </source>
</evidence>
<dbReference type="GO" id="GO:0003723">
    <property type="term" value="F:RNA binding"/>
    <property type="evidence" value="ECO:0007669"/>
    <property type="project" value="UniProtKB-UniRule"/>
</dbReference>
<protein>
    <recommendedName>
        <fullName evidence="3">K Homology domain-containing protein</fullName>
    </recommendedName>
</protein>
<dbReference type="Pfam" id="PF00013">
    <property type="entry name" value="KH_1"/>
    <property type="match status" value="1"/>
</dbReference>
<keyword evidence="1" id="KW-0694">RNA-binding</keyword>
<dbReference type="InterPro" id="IPR036612">
    <property type="entry name" value="KH_dom_type_1_sf"/>
</dbReference>
<dbReference type="SUPFAM" id="SSF54791">
    <property type="entry name" value="Eukaryotic type KH-domain (KH-domain type I)"/>
    <property type="match status" value="1"/>
</dbReference>
<evidence type="ECO:0000256" key="1">
    <source>
        <dbReference type="PROSITE-ProRule" id="PRU00117"/>
    </source>
</evidence>
<sequence length="305" mass="33114">MRSNPARSRVLATDGNTKAWALSDGGRELAQALSEALSCGDGAVTMTIFQDADGGVAREDDDVYVGLDVSKDAHVDVLDRVEMLVEVTLGDLVRIRRRVAAASLLENERLKIQDEIDAGLRCEFSLGYKAMQDLLMDGGAKVKHVQNVCDVDRVVVDARQRTIRIVGKDAREVARARDMLEVAHETIEAVPDLALRMIVGKGGAKVNDIQKRTGAHVSVSFDKNSVFVRGCPSAVKSAMILVKSCIKTYEVEHVEVTPETLDDVREELARLDMEWGGSNVHYVGGGRGNRGPRNGGRGGYGNRGD</sequence>
<name>A0A7S0PPI8_9CHLO</name>
<dbReference type="Gene3D" id="3.30.1370.10">
    <property type="entry name" value="K Homology domain, type 1"/>
    <property type="match status" value="2"/>
</dbReference>
<feature type="domain" description="K Homology" evidence="3">
    <location>
        <begin position="182"/>
        <end position="247"/>
    </location>
</feature>
<accession>A0A7S0PPI8</accession>
<dbReference type="PROSITE" id="PS50084">
    <property type="entry name" value="KH_TYPE_1"/>
    <property type="match status" value="1"/>
</dbReference>